<feature type="transmembrane region" description="Helical" evidence="2">
    <location>
        <begin position="59"/>
        <end position="78"/>
    </location>
</feature>
<proteinExistence type="predicted"/>
<protein>
    <submittedName>
        <fullName evidence="3">Uncharacterized protein</fullName>
    </submittedName>
</protein>
<accession>A0ABV7ZLP1</accession>
<evidence type="ECO:0000313" key="4">
    <source>
        <dbReference type="Proteomes" id="UP001595751"/>
    </source>
</evidence>
<reference evidence="4" key="1">
    <citation type="journal article" date="2019" name="Int. J. Syst. Evol. Microbiol.">
        <title>The Global Catalogue of Microorganisms (GCM) 10K type strain sequencing project: providing services to taxonomists for standard genome sequencing and annotation.</title>
        <authorList>
            <consortium name="The Broad Institute Genomics Platform"/>
            <consortium name="The Broad Institute Genome Sequencing Center for Infectious Disease"/>
            <person name="Wu L."/>
            <person name="Ma J."/>
        </authorList>
    </citation>
    <scope>NUCLEOTIDE SEQUENCE [LARGE SCALE GENOMIC DNA]</scope>
    <source>
        <strain evidence="4">CCUG 53252</strain>
    </source>
</reference>
<feature type="transmembrane region" description="Helical" evidence="2">
    <location>
        <begin position="84"/>
        <end position="103"/>
    </location>
</feature>
<dbReference type="EMBL" id="JBHRZN010000001">
    <property type="protein sequence ID" value="MFC3849056.1"/>
    <property type="molecule type" value="Genomic_DNA"/>
</dbReference>
<feature type="compositionally biased region" description="Basic and acidic residues" evidence="1">
    <location>
        <begin position="1"/>
        <end position="13"/>
    </location>
</feature>
<organism evidence="3 4">
    <name type="scientific">Corynebacterium hansenii</name>
    <dbReference type="NCBI Taxonomy" id="394964"/>
    <lineage>
        <taxon>Bacteria</taxon>
        <taxon>Bacillati</taxon>
        <taxon>Actinomycetota</taxon>
        <taxon>Actinomycetes</taxon>
        <taxon>Mycobacteriales</taxon>
        <taxon>Corynebacteriaceae</taxon>
        <taxon>Corynebacterium</taxon>
    </lineage>
</organism>
<keyword evidence="2" id="KW-1133">Transmembrane helix</keyword>
<keyword evidence="4" id="KW-1185">Reference proteome</keyword>
<sequence>MDDRTYGPSDRHMRYSGAEADRGPAPSPAPEHGSRSGAGSDFDFDALARSLAGGDHASVSVPLVAAAGVLVALTALSFMYGWPLWAGILCIAGLVALMIAAMLRRPPVAPLELTSHERDRVRRVLDEHGVRAAVALVRALYPGESSVAATKTVRLLLERG</sequence>
<feature type="region of interest" description="Disordered" evidence="1">
    <location>
        <begin position="1"/>
        <end position="37"/>
    </location>
</feature>
<name>A0ABV7ZLP1_9CORY</name>
<evidence type="ECO:0000256" key="1">
    <source>
        <dbReference type="SAM" id="MobiDB-lite"/>
    </source>
</evidence>
<keyword evidence="2" id="KW-0812">Transmembrane</keyword>
<evidence type="ECO:0000256" key="2">
    <source>
        <dbReference type="SAM" id="Phobius"/>
    </source>
</evidence>
<dbReference type="RefSeq" id="WP_290291340.1">
    <property type="nucleotide sequence ID" value="NZ_CP047211.1"/>
</dbReference>
<evidence type="ECO:0000313" key="3">
    <source>
        <dbReference type="EMBL" id="MFC3849056.1"/>
    </source>
</evidence>
<gene>
    <name evidence="3" type="ORF">ACFORJ_02580</name>
</gene>
<keyword evidence="2" id="KW-0472">Membrane</keyword>
<comment type="caution">
    <text evidence="3">The sequence shown here is derived from an EMBL/GenBank/DDBJ whole genome shotgun (WGS) entry which is preliminary data.</text>
</comment>
<dbReference type="Proteomes" id="UP001595751">
    <property type="component" value="Unassembled WGS sequence"/>
</dbReference>